<sequence length="141" mass="16212">MQFLACLFLLCGLVFQVCSAVPVYYTQMYPRYAPRMCVKRGYLCGYGTRGRYMPYMISKPATYDPLMRQMFTTVTRQHNTLNTAKASHNTGFNAKYQAGPSMEMQGMSSAMMRGKEYGGEMSFDPMMENEMLGHEMPMQYE</sequence>
<reference evidence="2 3" key="1">
    <citation type="submission" date="2016-07" db="EMBL/GenBank/DDBJ databases">
        <title>Pervasive Adenine N6-methylation of Active Genes in Fungi.</title>
        <authorList>
            <consortium name="DOE Joint Genome Institute"/>
            <person name="Mondo S.J."/>
            <person name="Dannebaum R.O."/>
            <person name="Kuo R.C."/>
            <person name="Labutti K."/>
            <person name="Haridas S."/>
            <person name="Kuo A."/>
            <person name="Salamov A."/>
            <person name="Ahrendt S.R."/>
            <person name="Lipzen A."/>
            <person name="Sullivan W."/>
            <person name="Andreopoulos W.B."/>
            <person name="Clum A."/>
            <person name="Lindquist E."/>
            <person name="Daum C."/>
            <person name="Ramamoorthy G.K."/>
            <person name="Gryganskyi A."/>
            <person name="Culley D."/>
            <person name="Magnuson J.K."/>
            <person name="James T.Y."/>
            <person name="O'Malley M.A."/>
            <person name="Stajich J.E."/>
            <person name="Spatafora J.W."/>
            <person name="Visel A."/>
            <person name="Grigoriev I.V."/>
        </authorList>
    </citation>
    <scope>NUCLEOTIDE SEQUENCE [LARGE SCALE GENOMIC DNA]</scope>
    <source>
        <strain evidence="2 3">CBS 931.73</strain>
    </source>
</reference>
<dbReference type="Proteomes" id="UP000193498">
    <property type="component" value="Unassembled WGS sequence"/>
</dbReference>
<feature type="signal peptide" evidence="1">
    <location>
        <begin position="1"/>
        <end position="20"/>
    </location>
</feature>
<feature type="chain" id="PRO_5011012272" evidence="1">
    <location>
        <begin position="21"/>
        <end position="141"/>
    </location>
</feature>
<proteinExistence type="predicted"/>
<keyword evidence="3" id="KW-1185">Reference proteome</keyword>
<accession>A0A1Y1YKI3</accession>
<name>A0A1Y1YKI3_9FUNG</name>
<dbReference type="InParanoid" id="A0A1Y1YKI3"/>
<protein>
    <submittedName>
        <fullName evidence="2">Uncharacterized protein</fullName>
    </submittedName>
</protein>
<dbReference type="AlphaFoldDB" id="A0A1Y1YKI3"/>
<comment type="caution">
    <text evidence="2">The sequence shown here is derived from an EMBL/GenBank/DDBJ whole genome shotgun (WGS) entry which is preliminary data.</text>
</comment>
<evidence type="ECO:0000313" key="3">
    <source>
        <dbReference type="Proteomes" id="UP000193498"/>
    </source>
</evidence>
<organism evidence="2 3">
    <name type="scientific">Basidiobolus meristosporus CBS 931.73</name>
    <dbReference type="NCBI Taxonomy" id="1314790"/>
    <lineage>
        <taxon>Eukaryota</taxon>
        <taxon>Fungi</taxon>
        <taxon>Fungi incertae sedis</taxon>
        <taxon>Zoopagomycota</taxon>
        <taxon>Entomophthoromycotina</taxon>
        <taxon>Basidiobolomycetes</taxon>
        <taxon>Basidiobolales</taxon>
        <taxon>Basidiobolaceae</taxon>
        <taxon>Basidiobolus</taxon>
    </lineage>
</organism>
<keyword evidence="1" id="KW-0732">Signal</keyword>
<evidence type="ECO:0000256" key="1">
    <source>
        <dbReference type="SAM" id="SignalP"/>
    </source>
</evidence>
<evidence type="ECO:0000313" key="2">
    <source>
        <dbReference type="EMBL" id="ORX98104.1"/>
    </source>
</evidence>
<gene>
    <name evidence="2" type="ORF">K493DRAFT_300103</name>
</gene>
<dbReference type="EMBL" id="MCFE01000120">
    <property type="protein sequence ID" value="ORX98104.1"/>
    <property type="molecule type" value="Genomic_DNA"/>
</dbReference>